<dbReference type="InterPro" id="IPR052534">
    <property type="entry name" value="Extracell_DNA_Util/SecSys_Comp"/>
</dbReference>
<feature type="region of interest" description="Disordered" evidence="1">
    <location>
        <begin position="1"/>
        <end position="33"/>
    </location>
</feature>
<protein>
    <submittedName>
        <fullName evidence="3">Unannotated protein</fullName>
    </submittedName>
</protein>
<dbReference type="EMBL" id="CAFBPU010000007">
    <property type="protein sequence ID" value="CAB5024998.1"/>
    <property type="molecule type" value="Genomic_DNA"/>
</dbReference>
<accession>A0A6J7JWK1</accession>
<dbReference type="EMBL" id="CAFBND010000061">
    <property type="protein sequence ID" value="CAB4947736.1"/>
    <property type="molecule type" value="Genomic_DNA"/>
</dbReference>
<dbReference type="InterPro" id="IPR007813">
    <property type="entry name" value="PilN"/>
</dbReference>
<evidence type="ECO:0000313" key="4">
    <source>
        <dbReference type="EMBL" id="CAB5024998.1"/>
    </source>
</evidence>
<keyword evidence="2" id="KW-0472">Membrane</keyword>
<gene>
    <name evidence="3" type="ORF">UFOPK3752_01463</name>
    <name evidence="4" type="ORF">UFOPK4150_00476</name>
</gene>
<dbReference type="PANTHER" id="PTHR40278:SF1">
    <property type="entry name" value="DNA UTILIZATION PROTEIN HOFN"/>
    <property type="match status" value="1"/>
</dbReference>
<feature type="transmembrane region" description="Helical" evidence="2">
    <location>
        <begin position="56"/>
        <end position="76"/>
    </location>
</feature>
<proteinExistence type="predicted"/>
<dbReference type="Pfam" id="PF05137">
    <property type="entry name" value="PilN"/>
    <property type="match status" value="1"/>
</dbReference>
<evidence type="ECO:0000256" key="2">
    <source>
        <dbReference type="SAM" id="Phobius"/>
    </source>
</evidence>
<sequence>MISLTRKRASTAEVLQDKDSTQSTPIPPSAPHAAFPRVNLIPDEIAHEARIRRAQLMVAGSVLASLIVVAGLYALAAMSVGSAQQQLDQVSAQSVSLSTEVAKYADVPKVISDLASARNQQASAMGGEVRWSLLLNNLALSIPTGTAINSLKGTITGSPLATAEQAALGGPAPVTSVLGKTGVGSIQFEGEALDNGHVSNFLEAISRNTGLTDPFATLAAKDQSSPGGAAISQPSSVRFTATVTIDGKALSHRYDVKGS</sequence>
<name>A0A6J7JWK1_9ZZZZ</name>
<organism evidence="3">
    <name type="scientific">freshwater metagenome</name>
    <dbReference type="NCBI Taxonomy" id="449393"/>
    <lineage>
        <taxon>unclassified sequences</taxon>
        <taxon>metagenomes</taxon>
        <taxon>ecological metagenomes</taxon>
    </lineage>
</organism>
<reference evidence="3" key="1">
    <citation type="submission" date="2020-05" db="EMBL/GenBank/DDBJ databases">
        <authorList>
            <person name="Chiriac C."/>
            <person name="Salcher M."/>
            <person name="Ghai R."/>
            <person name="Kavagutti S V."/>
        </authorList>
    </citation>
    <scope>NUCLEOTIDE SEQUENCE</scope>
</reference>
<keyword evidence="2" id="KW-0812">Transmembrane</keyword>
<dbReference type="AlphaFoldDB" id="A0A6J7JWK1"/>
<dbReference type="PANTHER" id="PTHR40278">
    <property type="entry name" value="DNA UTILIZATION PROTEIN HOFN"/>
    <property type="match status" value="1"/>
</dbReference>
<evidence type="ECO:0000256" key="1">
    <source>
        <dbReference type="SAM" id="MobiDB-lite"/>
    </source>
</evidence>
<keyword evidence="2" id="KW-1133">Transmembrane helix</keyword>
<evidence type="ECO:0000313" key="3">
    <source>
        <dbReference type="EMBL" id="CAB4947736.1"/>
    </source>
</evidence>